<dbReference type="InterPro" id="IPR036658">
    <property type="entry name" value="CPI-17_sf"/>
</dbReference>
<evidence type="ECO:0000313" key="1">
    <source>
        <dbReference type="Proteomes" id="UP000095283"/>
    </source>
</evidence>
<sequence>MKVEGWIDAQIIKLFNGDENNGVEIDLDIIQDLETISEKRKFAFDNLQRGFCPASMDKITVFLDELIDQLNVL</sequence>
<organism evidence="1 2">
    <name type="scientific">Heterorhabditis bacteriophora</name>
    <name type="common">Entomopathogenic nematode worm</name>
    <dbReference type="NCBI Taxonomy" id="37862"/>
    <lineage>
        <taxon>Eukaryota</taxon>
        <taxon>Metazoa</taxon>
        <taxon>Ecdysozoa</taxon>
        <taxon>Nematoda</taxon>
        <taxon>Chromadorea</taxon>
        <taxon>Rhabditida</taxon>
        <taxon>Rhabditina</taxon>
        <taxon>Rhabditomorpha</taxon>
        <taxon>Strongyloidea</taxon>
        <taxon>Heterorhabditidae</taxon>
        <taxon>Heterorhabditis</taxon>
    </lineage>
</organism>
<dbReference type="SUPFAM" id="SSF81790">
    <property type="entry name" value="Myosin phosphatase inhibitor 17kDa protein, CPI-17"/>
    <property type="match status" value="1"/>
</dbReference>
<keyword evidence="1" id="KW-1185">Reference proteome</keyword>
<dbReference type="GO" id="GO:0005737">
    <property type="term" value="C:cytoplasm"/>
    <property type="evidence" value="ECO:0007669"/>
    <property type="project" value="InterPro"/>
</dbReference>
<dbReference type="Proteomes" id="UP000095283">
    <property type="component" value="Unplaced"/>
</dbReference>
<proteinExistence type="predicted"/>
<reference evidence="2" key="1">
    <citation type="submission" date="2016-11" db="UniProtKB">
        <authorList>
            <consortium name="WormBaseParasite"/>
        </authorList>
    </citation>
    <scope>IDENTIFICATION</scope>
</reference>
<dbReference type="Gene3D" id="1.10.150.220">
    <property type="entry name" value="CPI-17"/>
    <property type="match status" value="1"/>
</dbReference>
<evidence type="ECO:0000313" key="2">
    <source>
        <dbReference type="WBParaSite" id="Hba_18065"/>
    </source>
</evidence>
<protein>
    <submittedName>
        <fullName evidence="2">Lipoate--protein ligase</fullName>
    </submittedName>
</protein>
<accession>A0A1I7XK24</accession>
<name>A0A1I7XK24_HETBA</name>
<dbReference type="AlphaFoldDB" id="A0A1I7XK24"/>
<dbReference type="WBParaSite" id="Hba_18065">
    <property type="protein sequence ID" value="Hba_18065"/>
    <property type="gene ID" value="Hba_18065"/>
</dbReference>